<evidence type="ECO:0000313" key="1">
    <source>
        <dbReference type="EMBL" id="KYP45952.1"/>
    </source>
</evidence>
<dbReference type="EMBL" id="KQ483574">
    <property type="protein sequence ID" value="KYP45952.1"/>
    <property type="molecule type" value="Genomic_DNA"/>
</dbReference>
<dbReference type="Proteomes" id="UP000075243">
    <property type="component" value="Unassembled WGS sequence"/>
</dbReference>
<dbReference type="AlphaFoldDB" id="A0A151RTT1"/>
<keyword evidence="2" id="KW-1185">Reference proteome</keyword>
<evidence type="ECO:0008006" key="3">
    <source>
        <dbReference type="Google" id="ProtNLM"/>
    </source>
</evidence>
<protein>
    <recommendedName>
        <fullName evidence="3">Reverse transcriptase domain-containing protein</fullName>
    </recommendedName>
</protein>
<accession>A0A151RTT1</accession>
<dbReference type="Gramene" id="C.cajan_31826.t">
    <property type="protein sequence ID" value="C.cajan_31826.t.cds1"/>
    <property type="gene ID" value="C.cajan_31826"/>
</dbReference>
<organism evidence="1 2">
    <name type="scientific">Cajanus cajan</name>
    <name type="common">Pigeon pea</name>
    <name type="synonym">Cajanus indicus</name>
    <dbReference type="NCBI Taxonomy" id="3821"/>
    <lineage>
        <taxon>Eukaryota</taxon>
        <taxon>Viridiplantae</taxon>
        <taxon>Streptophyta</taxon>
        <taxon>Embryophyta</taxon>
        <taxon>Tracheophyta</taxon>
        <taxon>Spermatophyta</taxon>
        <taxon>Magnoliopsida</taxon>
        <taxon>eudicotyledons</taxon>
        <taxon>Gunneridae</taxon>
        <taxon>Pentapetalae</taxon>
        <taxon>rosids</taxon>
        <taxon>fabids</taxon>
        <taxon>Fabales</taxon>
        <taxon>Fabaceae</taxon>
        <taxon>Papilionoideae</taxon>
        <taxon>50 kb inversion clade</taxon>
        <taxon>NPAAA clade</taxon>
        <taxon>indigoferoid/millettioid clade</taxon>
        <taxon>Phaseoleae</taxon>
        <taxon>Cajanus</taxon>
    </lineage>
</organism>
<proteinExistence type="predicted"/>
<evidence type="ECO:0000313" key="2">
    <source>
        <dbReference type="Proteomes" id="UP000075243"/>
    </source>
</evidence>
<feature type="non-terminal residue" evidence="1">
    <location>
        <position position="1"/>
    </location>
</feature>
<sequence>RQILDEVLIVSELVEEARRYGKKMVLLKVNFENVYDSIDWEYLFFCNGEDGFSMEVGAMD</sequence>
<reference evidence="1" key="1">
    <citation type="journal article" date="2012" name="Nat. Biotechnol.">
        <title>Draft genome sequence of pigeonpea (Cajanus cajan), an orphan legume crop of resource-poor farmers.</title>
        <authorList>
            <person name="Varshney R.K."/>
            <person name="Chen W."/>
            <person name="Li Y."/>
            <person name="Bharti A.K."/>
            <person name="Saxena R.K."/>
            <person name="Schlueter J.A."/>
            <person name="Donoghue M.T."/>
            <person name="Azam S."/>
            <person name="Fan G."/>
            <person name="Whaley A.M."/>
            <person name="Farmer A.D."/>
            <person name="Sheridan J."/>
            <person name="Iwata A."/>
            <person name="Tuteja R."/>
            <person name="Penmetsa R.V."/>
            <person name="Wu W."/>
            <person name="Upadhyaya H.D."/>
            <person name="Yang S.P."/>
            <person name="Shah T."/>
            <person name="Saxena K.B."/>
            <person name="Michael T."/>
            <person name="McCombie W.R."/>
            <person name="Yang B."/>
            <person name="Zhang G."/>
            <person name="Yang H."/>
            <person name="Wang J."/>
            <person name="Spillane C."/>
            <person name="Cook D.R."/>
            <person name="May G.D."/>
            <person name="Xu X."/>
            <person name="Jackson S.A."/>
        </authorList>
    </citation>
    <scope>NUCLEOTIDE SEQUENCE [LARGE SCALE GENOMIC DNA]</scope>
</reference>
<name>A0A151RTT1_CAJCA</name>
<gene>
    <name evidence="1" type="ORF">KK1_032515</name>
</gene>